<evidence type="ECO:0000313" key="3">
    <source>
        <dbReference type="EMBL" id="KAJ3184939.1"/>
    </source>
</evidence>
<evidence type="ECO:0000313" key="4">
    <source>
        <dbReference type="Proteomes" id="UP001212152"/>
    </source>
</evidence>
<feature type="transmembrane region" description="Helical" evidence="2">
    <location>
        <begin position="567"/>
        <end position="585"/>
    </location>
</feature>
<keyword evidence="4" id="KW-1185">Reference proteome</keyword>
<sequence>MPDDSLSDCHPPARTSTSKTDDAYETNGDDEDSAARTASRFQLATDGPLFLTHFSIIIVCGITLVLGINGTVRVSEEYTCLKPSIVAFCVGIVVQIALIAPLELARRIAQLWFLRELTLAGMSFRSMICTWSVIYSNSYRGAEDLLKGIGPISAFLMLVYLLEVAVVGAIGSLYQTTDVTSLKASGVLPLFYPVQDSVQSLASAIQPVELASRTFLNFVKAYDPTTFEGLVYGNGTCQSMGNVPVADSGSYCSAVVLSPLTGLRLTLSSEAKPNPIPWIQLAEGDTIQTQSTILETNVECGPSQDIWSGWVNEPSMLYLFINVTVNGVVETRQAYFQLYTVEALGVTTPQVQTVMFVDADSSNPVVDDSGALLFGVLALNLDDYGAMSPVTFPLSDGSGTRDTGVLLCSARLALGSADTLFEVMQVDPAIQLNLRSAVSDGSRTPYPMTTDSNYGYASALYLFQSLYELTCDIQPCSLTATSPPVFDLLIGLLSPSTDANGTQIYKIDVPTVSSSFSQLIARQMTGFAAAPAFPANLTPPITATTADARVYQTGVVKQVYTSSVCNIVLGIGAVSAFLVMLLLVLGGGQWRLGGSTASVYLLLQALPAQRFPNISAKDWRDGHLGKIKDAAREVHVKGVSDGKRMRLTLSRNPGKPEKRAASKSATLPRAVTASSAMTGDEV</sequence>
<accession>A0AAD5XUM4</accession>
<evidence type="ECO:0000256" key="1">
    <source>
        <dbReference type="SAM" id="MobiDB-lite"/>
    </source>
</evidence>
<comment type="caution">
    <text evidence="3">The sequence shown here is derived from an EMBL/GenBank/DDBJ whole genome shotgun (WGS) entry which is preliminary data.</text>
</comment>
<keyword evidence="2" id="KW-0812">Transmembrane</keyword>
<dbReference type="Proteomes" id="UP001212152">
    <property type="component" value="Unassembled WGS sequence"/>
</dbReference>
<protein>
    <submittedName>
        <fullName evidence="3">Uncharacterized protein</fullName>
    </submittedName>
</protein>
<keyword evidence="2" id="KW-0472">Membrane</keyword>
<gene>
    <name evidence="3" type="ORF">HDU87_002504</name>
</gene>
<keyword evidence="2" id="KW-1133">Transmembrane helix</keyword>
<feature type="region of interest" description="Disordered" evidence="1">
    <location>
        <begin position="646"/>
        <end position="682"/>
    </location>
</feature>
<dbReference type="AlphaFoldDB" id="A0AAD5XUM4"/>
<name>A0AAD5XUM4_9FUNG</name>
<feature type="transmembrane region" description="Helical" evidence="2">
    <location>
        <begin position="80"/>
        <end position="100"/>
    </location>
</feature>
<feature type="transmembrane region" description="Helical" evidence="2">
    <location>
        <begin position="155"/>
        <end position="174"/>
    </location>
</feature>
<feature type="transmembrane region" description="Helical" evidence="2">
    <location>
        <begin position="49"/>
        <end position="68"/>
    </location>
</feature>
<feature type="transmembrane region" description="Helical" evidence="2">
    <location>
        <begin position="112"/>
        <end position="134"/>
    </location>
</feature>
<dbReference type="EMBL" id="JADGJQ010000002">
    <property type="protein sequence ID" value="KAJ3184939.1"/>
    <property type="molecule type" value="Genomic_DNA"/>
</dbReference>
<feature type="region of interest" description="Disordered" evidence="1">
    <location>
        <begin position="1"/>
        <end position="31"/>
    </location>
</feature>
<evidence type="ECO:0000256" key="2">
    <source>
        <dbReference type="SAM" id="Phobius"/>
    </source>
</evidence>
<feature type="compositionally biased region" description="Polar residues" evidence="1">
    <location>
        <begin position="672"/>
        <end position="682"/>
    </location>
</feature>
<reference evidence="3" key="1">
    <citation type="submission" date="2020-05" db="EMBL/GenBank/DDBJ databases">
        <title>Phylogenomic resolution of chytrid fungi.</title>
        <authorList>
            <person name="Stajich J.E."/>
            <person name="Amses K."/>
            <person name="Simmons R."/>
            <person name="Seto K."/>
            <person name="Myers J."/>
            <person name="Bonds A."/>
            <person name="Quandt C.A."/>
            <person name="Barry K."/>
            <person name="Liu P."/>
            <person name="Grigoriev I."/>
            <person name="Longcore J.E."/>
            <person name="James T.Y."/>
        </authorList>
    </citation>
    <scope>NUCLEOTIDE SEQUENCE</scope>
    <source>
        <strain evidence="3">JEL0379</strain>
    </source>
</reference>
<organism evidence="3 4">
    <name type="scientific">Geranomyces variabilis</name>
    <dbReference type="NCBI Taxonomy" id="109894"/>
    <lineage>
        <taxon>Eukaryota</taxon>
        <taxon>Fungi</taxon>
        <taxon>Fungi incertae sedis</taxon>
        <taxon>Chytridiomycota</taxon>
        <taxon>Chytridiomycota incertae sedis</taxon>
        <taxon>Chytridiomycetes</taxon>
        <taxon>Spizellomycetales</taxon>
        <taxon>Powellomycetaceae</taxon>
        <taxon>Geranomyces</taxon>
    </lineage>
</organism>
<proteinExistence type="predicted"/>